<dbReference type="GO" id="GO:0004672">
    <property type="term" value="F:protein kinase activity"/>
    <property type="evidence" value="ECO:0007669"/>
    <property type="project" value="InterPro"/>
</dbReference>
<dbReference type="Proteomes" id="UP000186817">
    <property type="component" value="Unassembled WGS sequence"/>
</dbReference>
<proteinExistence type="inferred from homology"/>
<evidence type="ECO:0000256" key="4">
    <source>
        <dbReference type="SAM" id="SignalP"/>
    </source>
</evidence>
<dbReference type="Gene3D" id="3.30.420.40">
    <property type="match status" value="1"/>
</dbReference>
<keyword evidence="2" id="KW-0175">Coiled coil</keyword>
<dbReference type="InterPro" id="IPR016166">
    <property type="entry name" value="FAD-bd_PCMH"/>
</dbReference>
<dbReference type="GO" id="GO:0005524">
    <property type="term" value="F:ATP binding"/>
    <property type="evidence" value="ECO:0007669"/>
    <property type="project" value="UniProtKB-UniRule"/>
</dbReference>
<dbReference type="PROSITE" id="PS00107">
    <property type="entry name" value="PROTEIN_KINASE_ATP"/>
    <property type="match status" value="1"/>
</dbReference>
<dbReference type="InterPro" id="IPR017441">
    <property type="entry name" value="Protein_kinase_ATP_BS"/>
</dbReference>
<organism evidence="5 6">
    <name type="scientific">Symbiodinium microadriaticum</name>
    <name type="common">Dinoflagellate</name>
    <name type="synonym">Zooxanthella microadriatica</name>
    <dbReference type="NCBI Taxonomy" id="2951"/>
    <lineage>
        <taxon>Eukaryota</taxon>
        <taxon>Sar</taxon>
        <taxon>Alveolata</taxon>
        <taxon>Dinophyceae</taxon>
        <taxon>Suessiales</taxon>
        <taxon>Symbiodiniaceae</taxon>
        <taxon>Symbiodinium</taxon>
    </lineage>
</organism>
<comment type="similarity">
    <text evidence="1">Belongs to the NodU/CmcH family.</text>
</comment>
<dbReference type="PANTHER" id="PTHR34847">
    <property type="entry name" value="NODULATION PROTEIN U"/>
    <property type="match status" value="1"/>
</dbReference>
<dbReference type="InterPro" id="IPR000719">
    <property type="entry name" value="Prot_kinase_dom"/>
</dbReference>
<feature type="region of interest" description="Disordered" evidence="3">
    <location>
        <begin position="1598"/>
        <end position="1620"/>
    </location>
</feature>
<dbReference type="InterPro" id="IPR051338">
    <property type="entry name" value="NodU/CmcH_Carbamoyltrnsfr"/>
</dbReference>
<dbReference type="Gene3D" id="3.30.200.20">
    <property type="entry name" value="Phosphorylase Kinase, domain 1"/>
    <property type="match status" value="1"/>
</dbReference>
<dbReference type="PANTHER" id="PTHR34847:SF1">
    <property type="entry name" value="NODULATION PROTEIN U"/>
    <property type="match status" value="1"/>
</dbReference>
<sequence length="1807" mass="198857">MASWFVLWLCWASAAGGEELEKFCDTEVYPPCDVGFPVGRDSPGLWTTNASGLAIKAARRPSRRFAASDDATKELGSPLTRRVHKEFSLPEALHVKEKTVIALHAGHDGSIAIGKGGRIQCVLELERLFEDRYFIPKLDHFHFHWHRALETVSERCECEDGSCPTNFDFGIMVNFGGDVSVQHADLPNIVERFFRVREWRNVNHHEAHALMGFFSSPFRSAFVLSYDGGGNDGVFNAFLGRGFELHRIGRKPLNLGAGYYKLASFLHEVNGYPETRNLVCERLEEEDGDWVELAMLFPIHVFVAFAGKLMGYSGLANPSPEIGPWIREYFHRWAIGEDRVPRAFLVKVCEGTESQRILAATIQAEFERVMRPIIQEYLQTLQMKGITVEGIVLTGGCALNVVANQLVRDTLTEVKASQPVLTRPRDVYVPPAPNDSGLTVGAIWAVSPPVGPRQPLQYLGFQLWDLEELGKEAEQRGAQRLSDLGGVHYLAELLAGGPAWKAQKRPGHDGKPIIAVVRGRQEFGPRALGHRSLLAVPDSEDMRDRMNRLKSRQWYRPVAPMIAEEALEEVFGFKYTSTYMEFAPAVRSEIRKRFPAIAHVDGTARHQSVSRADEPWVHALLLAVAKFTGLAALINTSFNSKGKPIVNTVEASLNMLDELQDLDYVLIEDWLFRAPAVKREEEVPKRKPFSVLALGDVTKDRIDMFIRDSRLQLPSRVLYLSGGRLLDLPEFKTQPGRMWTATEIWSLITASGDAFDIVSPVASGPARHTEVRPLWPDDASGKQPDNWSFVETRCFEGPSGHRKLWSFLEHELRVALAQRTEMDAKDALDLPPPPPRLLDSLRTAVDAEMVSLSSQARIRAGTGQSLADMWSLHTGTGLPRMPDAVVHPRSEDDVCALLKAAHGDNGFLVIPVAGGTNVTSSTSCPSREEESRPVVAVDMLEMKRMVWVKPEDGLACFEAGITGQALKDELLREGLTMGLEPECWERSTLGGWVASRATGLKQARYGDIEEVLVEIRVATSSGLLWQHGGHLKYQQSDPACPAKGGPISSCGRKSTGVELPGLLLGSQGCLGVITAAVIRVHAVPELTQGGSLAFPSWEQGARFARDVARLPKALRPASCWLVDAKQLEMAEALHHVDSVGRHSMQPLPSHQVAAEILLEGSREEVDAQKCMLHQLAATHVGTWGAAGKLLHQLSLTLPHVRQLGIGYDVFMDSIEILIPWASLEATISAVSEVASSGHRDLDFPGTPYISFGLGQLLAERAVLTVHLATSVAGLDPSSALPAFSRWRHSVEAAVVCEGDEVFGQRGNPPGGLCTKAQAMAVVSEKANAADGEGSLWTEKRPVACWKLAVPIHFANVLVTGRFVVIAADGSLQHESGSQPLYSSSEGSAMSAAMVDVKIRTRFCGSSTCTSCGMLEPASDVKGEDDLTSEGQEASLLKRVGLSVLHSNTSFWQRSREEASEAEHSLEALRREAQLRQARCQSQLESLARDAKEEQERRLISEKVGQELAAIREEMRRKEAAEEERLRHLYRGILGPASESGESKATVTQQKGQSSPAFTPLIVSEASLLDSEPTWDVGAVPLKGDLDLLSGKDFWPSAPVAPAPASTRDRHGGKASGRSKDMRDATKLLQVNLARLERLERCGRGIWLERDAICSIACQPATEKGTKSDAPSANKASSMNKYDVLGVVGEGAYGVVLKCKNKDTNEVVAIKKSAPQFKESEEDEVKILRIMRHENIVQLKEAKSTRAVESAFRRRGKLYLVFEFVEKSMLDILEEEYCSAEGSTLDQHPFLFILDKMLVYVKIVFATW</sequence>
<evidence type="ECO:0000256" key="2">
    <source>
        <dbReference type="SAM" id="Coils"/>
    </source>
</evidence>
<protein>
    <submittedName>
        <fullName evidence="5">Alkyldihydroxyacetonephosphate synthase</fullName>
    </submittedName>
</protein>
<feature type="compositionally biased region" description="Basic and acidic residues" evidence="3">
    <location>
        <begin position="1606"/>
        <end position="1620"/>
    </location>
</feature>
<reference evidence="5 6" key="1">
    <citation type="submission" date="2016-02" db="EMBL/GenBank/DDBJ databases">
        <title>Genome analysis of coral dinoflagellate symbionts highlights evolutionary adaptations to a symbiotic lifestyle.</title>
        <authorList>
            <person name="Aranda M."/>
            <person name="Li Y."/>
            <person name="Liew Y.J."/>
            <person name="Baumgarten S."/>
            <person name="Simakov O."/>
            <person name="Wilson M."/>
            <person name="Piel J."/>
            <person name="Ashoor H."/>
            <person name="Bougouffa S."/>
            <person name="Bajic V.B."/>
            <person name="Ryu T."/>
            <person name="Ravasi T."/>
            <person name="Bayer T."/>
            <person name="Micklem G."/>
            <person name="Kim H."/>
            <person name="Bhak J."/>
            <person name="Lajeunesse T.C."/>
            <person name="Voolstra C.R."/>
        </authorList>
    </citation>
    <scope>NUCLEOTIDE SEQUENCE [LARGE SCALE GENOMIC DNA]</scope>
    <source>
        <strain evidence="5 6">CCMP2467</strain>
    </source>
</reference>
<dbReference type="InterPro" id="IPR003696">
    <property type="entry name" value="Carbtransf_dom"/>
</dbReference>
<evidence type="ECO:0000256" key="3">
    <source>
        <dbReference type="SAM" id="MobiDB-lite"/>
    </source>
</evidence>
<dbReference type="Pfam" id="PF16861">
    <property type="entry name" value="Carbam_trans_C"/>
    <property type="match status" value="1"/>
</dbReference>
<evidence type="ECO:0000313" key="6">
    <source>
        <dbReference type="Proteomes" id="UP000186817"/>
    </source>
</evidence>
<dbReference type="CDD" id="cd24033">
    <property type="entry name" value="ASKHA_NBD_NodU_CmcH-like_N"/>
    <property type="match status" value="1"/>
</dbReference>
<dbReference type="SMART" id="SM00220">
    <property type="entry name" value="S_TKc"/>
    <property type="match status" value="1"/>
</dbReference>
<dbReference type="SUPFAM" id="SSF53067">
    <property type="entry name" value="Actin-like ATPase domain"/>
    <property type="match status" value="1"/>
</dbReference>
<name>A0A1Q9DSE1_SYMMI</name>
<accession>A0A1Q9DSE1</accession>
<dbReference type="SUPFAM" id="SSF56112">
    <property type="entry name" value="Protein kinase-like (PK-like)"/>
    <property type="match status" value="1"/>
</dbReference>
<dbReference type="PROSITE" id="PS50011">
    <property type="entry name" value="PROTEIN_KINASE_DOM"/>
    <property type="match status" value="1"/>
</dbReference>
<dbReference type="InterPro" id="IPR016169">
    <property type="entry name" value="FAD-bd_PCMH_sub2"/>
</dbReference>
<dbReference type="Gene3D" id="3.90.870.20">
    <property type="entry name" value="Carbamoyltransferase, C-terminal domain"/>
    <property type="match status" value="1"/>
</dbReference>
<dbReference type="EMBL" id="LSRX01000408">
    <property type="protein sequence ID" value="OLP98092.1"/>
    <property type="molecule type" value="Genomic_DNA"/>
</dbReference>
<dbReference type="SUPFAM" id="SSF56176">
    <property type="entry name" value="FAD-binding/transporter-associated domain-like"/>
    <property type="match status" value="1"/>
</dbReference>
<dbReference type="InterPro" id="IPR031730">
    <property type="entry name" value="Carbam_trans_C"/>
</dbReference>
<dbReference type="InterPro" id="IPR006094">
    <property type="entry name" value="Oxid_FAD_bind_N"/>
</dbReference>
<keyword evidence="4" id="KW-0732">Signal</keyword>
<feature type="chain" id="PRO_5043736069" evidence="4">
    <location>
        <begin position="18"/>
        <end position="1807"/>
    </location>
</feature>
<dbReference type="Pfam" id="PF01565">
    <property type="entry name" value="FAD_binding_4"/>
    <property type="match status" value="1"/>
</dbReference>
<feature type="signal peptide" evidence="4">
    <location>
        <begin position="1"/>
        <end position="17"/>
    </location>
</feature>
<evidence type="ECO:0000313" key="5">
    <source>
        <dbReference type="EMBL" id="OLP98092.1"/>
    </source>
</evidence>
<dbReference type="Pfam" id="PF02913">
    <property type="entry name" value="FAD-oxidase_C"/>
    <property type="match status" value="1"/>
</dbReference>
<gene>
    <name evidence="5" type="ORF">AK812_SmicGene19500</name>
</gene>
<evidence type="ECO:0000256" key="1">
    <source>
        <dbReference type="ARBA" id="ARBA00006129"/>
    </source>
</evidence>
<dbReference type="InterPro" id="IPR011009">
    <property type="entry name" value="Kinase-like_dom_sf"/>
</dbReference>
<dbReference type="InterPro" id="IPR043129">
    <property type="entry name" value="ATPase_NBD"/>
</dbReference>
<dbReference type="OrthoDB" id="5332616at2759"/>
<dbReference type="InterPro" id="IPR036318">
    <property type="entry name" value="FAD-bd_PCMH-like_sf"/>
</dbReference>
<keyword evidence="6" id="KW-1185">Reference proteome</keyword>
<dbReference type="InterPro" id="IPR038152">
    <property type="entry name" value="Carbam_trans_C_sf"/>
</dbReference>
<comment type="caution">
    <text evidence="5">The sequence shown here is derived from an EMBL/GenBank/DDBJ whole genome shotgun (WGS) entry which is preliminary data.</text>
</comment>
<dbReference type="PROSITE" id="PS51387">
    <property type="entry name" value="FAD_PCMH"/>
    <property type="match status" value="1"/>
</dbReference>
<dbReference type="GO" id="GO:0071949">
    <property type="term" value="F:FAD binding"/>
    <property type="evidence" value="ECO:0007669"/>
    <property type="project" value="InterPro"/>
</dbReference>
<dbReference type="InterPro" id="IPR004113">
    <property type="entry name" value="FAD-bd_oxidored_4_C"/>
</dbReference>
<dbReference type="Gene3D" id="3.30.465.10">
    <property type="match status" value="1"/>
</dbReference>
<dbReference type="Pfam" id="PF00069">
    <property type="entry name" value="Pkinase"/>
    <property type="match status" value="1"/>
</dbReference>
<feature type="coiled-coil region" evidence="2">
    <location>
        <begin position="1451"/>
        <end position="1523"/>
    </location>
</feature>
<dbReference type="Gene3D" id="3.30.70.3450">
    <property type="match status" value="1"/>
</dbReference>
<dbReference type="Pfam" id="PF02543">
    <property type="entry name" value="Carbam_trans_N"/>
    <property type="match status" value="1"/>
</dbReference>